<evidence type="ECO:0000313" key="1">
    <source>
        <dbReference type="EMBL" id="MPC65440.1"/>
    </source>
</evidence>
<accession>A0A5B7GZJ8</accession>
<dbReference type="Proteomes" id="UP000324222">
    <property type="component" value="Unassembled WGS sequence"/>
</dbReference>
<sequence>MMSSVGIHLDRLTDPAHDVSTPPALHHSPAWASLTPSEWEELRTLLPLMLRMMLPTSRPDISAGVLGSTADTTTCQDPWMRNPNSPDSRLTVTVLSDSKHLGMGSRHHHHHYYYYYYYYY</sequence>
<protein>
    <submittedName>
        <fullName evidence="1">Uncharacterized protein</fullName>
    </submittedName>
</protein>
<gene>
    <name evidence="1" type="ORF">E2C01_059573</name>
</gene>
<reference evidence="1 2" key="1">
    <citation type="submission" date="2019-05" db="EMBL/GenBank/DDBJ databases">
        <title>Another draft genome of Portunus trituberculatus and its Hox gene families provides insights of decapod evolution.</title>
        <authorList>
            <person name="Jeong J.-H."/>
            <person name="Song I."/>
            <person name="Kim S."/>
            <person name="Choi T."/>
            <person name="Kim D."/>
            <person name="Ryu S."/>
            <person name="Kim W."/>
        </authorList>
    </citation>
    <scope>NUCLEOTIDE SEQUENCE [LARGE SCALE GENOMIC DNA]</scope>
    <source>
        <tissue evidence="1">Muscle</tissue>
    </source>
</reference>
<name>A0A5B7GZJ8_PORTR</name>
<evidence type="ECO:0000313" key="2">
    <source>
        <dbReference type="Proteomes" id="UP000324222"/>
    </source>
</evidence>
<dbReference type="EMBL" id="VSRR010023383">
    <property type="protein sequence ID" value="MPC65440.1"/>
    <property type="molecule type" value="Genomic_DNA"/>
</dbReference>
<organism evidence="1 2">
    <name type="scientific">Portunus trituberculatus</name>
    <name type="common">Swimming crab</name>
    <name type="synonym">Neptunus trituberculatus</name>
    <dbReference type="NCBI Taxonomy" id="210409"/>
    <lineage>
        <taxon>Eukaryota</taxon>
        <taxon>Metazoa</taxon>
        <taxon>Ecdysozoa</taxon>
        <taxon>Arthropoda</taxon>
        <taxon>Crustacea</taxon>
        <taxon>Multicrustacea</taxon>
        <taxon>Malacostraca</taxon>
        <taxon>Eumalacostraca</taxon>
        <taxon>Eucarida</taxon>
        <taxon>Decapoda</taxon>
        <taxon>Pleocyemata</taxon>
        <taxon>Brachyura</taxon>
        <taxon>Eubrachyura</taxon>
        <taxon>Portunoidea</taxon>
        <taxon>Portunidae</taxon>
        <taxon>Portuninae</taxon>
        <taxon>Portunus</taxon>
    </lineage>
</organism>
<dbReference type="AlphaFoldDB" id="A0A5B7GZJ8"/>
<proteinExistence type="predicted"/>
<comment type="caution">
    <text evidence="1">The sequence shown here is derived from an EMBL/GenBank/DDBJ whole genome shotgun (WGS) entry which is preliminary data.</text>
</comment>
<keyword evidence="2" id="KW-1185">Reference proteome</keyword>